<dbReference type="EMBL" id="CP006935">
    <property type="protein sequence ID" value="AHC39881.1"/>
    <property type="molecule type" value="Genomic_DNA"/>
</dbReference>
<proteinExistence type="predicted"/>
<dbReference type="PANTHER" id="PTHR32294">
    <property type="entry name" value="DNA POLYMERASE III SUBUNIT ALPHA"/>
    <property type="match status" value="1"/>
</dbReference>
<dbReference type="InterPro" id="IPR011708">
    <property type="entry name" value="DNA_pol3_alpha_NTPase_dom"/>
</dbReference>
<evidence type="ECO:0000313" key="7">
    <source>
        <dbReference type="EMBL" id="AHC39881.1"/>
    </source>
</evidence>
<dbReference type="Pfam" id="PF17657">
    <property type="entry name" value="DNA_pol3_finger"/>
    <property type="match status" value="1"/>
</dbReference>
<evidence type="ECO:0000256" key="4">
    <source>
        <dbReference type="ARBA" id="ARBA00022932"/>
    </source>
</evidence>
<reference evidence="7 8" key="1">
    <citation type="journal article" date="2014" name="Genome Announc.">
        <title>Complete Genome Sequence of Mycoplasma ovis Strain Michigan, a Hemoplasma of Sheep with Two Distinct 16S rRNA Genes.</title>
        <authorList>
            <person name="Deshuillers P.L."/>
            <person name="Santos A.P."/>
            <person name="do Nascimento N.C."/>
            <person name="Hampel J.A."/>
            <person name="Bergin I.L."/>
            <person name="Dyson M.C."/>
            <person name="Messick J.B."/>
        </authorList>
    </citation>
    <scope>NUCLEOTIDE SEQUENCE [LARGE SCALE GENOMIC DNA]</scope>
    <source>
        <strain evidence="7 8">Michigan</strain>
    </source>
</reference>
<evidence type="ECO:0000259" key="5">
    <source>
        <dbReference type="Pfam" id="PF07733"/>
    </source>
</evidence>
<keyword evidence="1" id="KW-0808">Transferase</keyword>
<feature type="domain" description="DNA polymerase III alpha subunit finger" evidence="6">
    <location>
        <begin position="454"/>
        <end position="613"/>
    </location>
</feature>
<evidence type="ECO:0000313" key="8">
    <source>
        <dbReference type="Proteomes" id="UP000018745"/>
    </source>
</evidence>
<feature type="domain" description="Bacterial DNA polymerase III alpha subunit NTPase" evidence="5">
    <location>
        <begin position="228"/>
        <end position="357"/>
    </location>
</feature>
<evidence type="ECO:0000259" key="6">
    <source>
        <dbReference type="Pfam" id="PF17657"/>
    </source>
</evidence>
<name>A0ABM5P0L4_9MOLU</name>
<dbReference type="Pfam" id="PF07733">
    <property type="entry name" value="DNA_pol3_alpha"/>
    <property type="match status" value="1"/>
</dbReference>
<evidence type="ECO:0000256" key="2">
    <source>
        <dbReference type="ARBA" id="ARBA00022695"/>
    </source>
</evidence>
<evidence type="ECO:0000256" key="3">
    <source>
        <dbReference type="ARBA" id="ARBA00022705"/>
    </source>
</evidence>
<evidence type="ECO:0000256" key="1">
    <source>
        <dbReference type="ARBA" id="ARBA00022679"/>
    </source>
</evidence>
<keyword evidence="3" id="KW-0235">DNA replication</keyword>
<dbReference type="InterPro" id="IPR004805">
    <property type="entry name" value="DnaE2/DnaE/PolC"/>
</dbReference>
<keyword evidence="8" id="KW-1185">Reference proteome</keyword>
<dbReference type="PANTHER" id="PTHR32294:SF0">
    <property type="entry name" value="DNA POLYMERASE III SUBUNIT ALPHA"/>
    <property type="match status" value="1"/>
</dbReference>
<organism evidence="7 8">
    <name type="scientific">Mycoplasma ovis str. Michigan</name>
    <dbReference type="NCBI Taxonomy" id="1415773"/>
    <lineage>
        <taxon>Bacteria</taxon>
        <taxon>Bacillati</taxon>
        <taxon>Mycoplasmatota</taxon>
        <taxon>Mollicutes</taxon>
        <taxon>Mycoplasmataceae</taxon>
        <taxon>Mycoplasma</taxon>
    </lineage>
</organism>
<protein>
    <submittedName>
        <fullName evidence="7">DNA polymerase III subunit alpha</fullName>
    </submittedName>
</protein>
<dbReference type="InterPro" id="IPR040982">
    <property type="entry name" value="DNA_pol3_finger"/>
</dbReference>
<sequence>MKIRGLKLPQLFVRSSNSVFESTISIDEIAGFSLTNKHKHSVFSESQHIKHFPSFHSLASKNNLIPVLSLHYIWNNSSEWLLIPKNFKGYKSLVSFTHQRHIEPSDWENIVKIFISGQTQHLPWGDQEYYLANSDLENGIYIRENLFLNKSDYESFALVNAIKNESSFDQELELNSYLRNNFLIQEDYSPNTHRNWVRNLLKILKSCEYYPISQTNNLDSQEDNREEIIHFCKCRLSEYLKNIENQTQYLKRFEIEIELFDLKKYWNYLFIFFKLLQYIKEKEILTSAGRGSAASSLIIFLLGITQVDPLKYGLLLDRFLNISSERVPDLDLDIESLRKQELLDYLGQYFGRENFVIPLIQKKIKNINLISHTLSKVITNYQDSSNKKLLNKLVNLPYLYQPHPSSLIPINSNVPPLLHISDEFVLSFPVAYLEYNLSSYFHLQKFDILSSPYLDFISAILKKIHKNRDIKLKTSEINLTDSKTYELIASGATYYLFHLENAMLKRSLNQFKPKSISDLAQLISVIRPGINKHIGKFLTYSPNQKLSFGAKVNEILSETRGIILYQEQIMSIISIVLNIPLYQTDKYRVALQKKDISKLEILKEEFLSLISKNSSYSKIEHIQIWEFIKSFGEYSFNKAHAIGYALSAYQAAYLKANFSEEFFLTLVEKEGITDQFLKELIKVGYQLEIPHLSTKVEYLGNFYQDQKIFQIGFNVLKNINSEFCHRLKNFLTKTNQEIKRKNLKEIIFLLLDEGFSQSEILSLNYFNWFRKIFKLEESQLFLHYNLDSLKDEWLFGFTQQTSSLKTSFTKEEIDEFKKHQNENLRIDLRVFNLPI</sequence>
<dbReference type="Proteomes" id="UP000018745">
    <property type="component" value="Chromosome"/>
</dbReference>
<keyword evidence="2" id="KW-0548">Nucleotidyltransferase</keyword>
<keyword evidence="4" id="KW-0239">DNA-directed DNA polymerase</keyword>
<accession>A0ABM5P0L4</accession>
<gene>
    <name evidence="7" type="ORF">OVS_01320</name>
</gene>